<feature type="transmembrane region" description="Helical" evidence="6">
    <location>
        <begin position="274"/>
        <end position="297"/>
    </location>
</feature>
<dbReference type="InterPro" id="IPR003660">
    <property type="entry name" value="HAMP_dom"/>
</dbReference>
<dbReference type="InterPro" id="IPR035919">
    <property type="entry name" value="EAL_sf"/>
</dbReference>
<evidence type="ECO:0000256" key="1">
    <source>
        <dbReference type="ARBA" id="ARBA00004651"/>
    </source>
</evidence>
<dbReference type="Pfam" id="PF00672">
    <property type="entry name" value="HAMP"/>
    <property type="match status" value="1"/>
</dbReference>
<dbReference type="InterPro" id="IPR029787">
    <property type="entry name" value="Nucleotide_cyclase"/>
</dbReference>
<dbReference type="SMART" id="SM00304">
    <property type="entry name" value="HAMP"/>
    <property type="match status" value="1"/>
</dbReference>
<dbReference type="CDD" id="cd01948">
    <property type="entry name" value="EAL"/>
    <property type="match status" value="1"/>
</dbReference>
<dbReference type="Proteomes" id="UP000279029">
    <property type="component" value="Chromosome"/>
</dbReference>
<dbReference type="SMART" id="SM00052">
    <property type="entry name" value="EAL"/>
    <property type="match status" value="1"/>
</dbReference>
<evidence type="ECO:0000259" key="7">
    <source>
        <dbReference type="PROSITE" id="PS50883"/>
    </source>
</evidence>
<dbReference type="PANTHER" id="PTHR33121">
    <property type="entry name" value="CYCLIC DI-GMP PHOSPHODIESTERASE PDEF"/>
    <property type="match status" value="1"/>
</dbReference>
<dbReference type="InterPro" id="IPR000160">
    <property type="entry name" value="GGDEF_dom"/>
</dbReference>
<keyword evidence="11" id="KW-1185">Reference proteome</keyword>
<dbReference type="Gene3D" id="3.30.450.20">
    <property type="entry name" value="PAS domain"/>
    <property type="match status" value="1"/>
</dbReference>
<dbReference type="KEGG" id="cbar:PATL70BA_3006"/>
<feature type="domain" description="HAMP" evidence="8">
    <location>
        <begin position="298"/>
        <end position="350"/>
    </location>
</feature>
<dbReference type="GO" id="GO:0071111">
    <property type="term" value="F:cyclic-guanylate-specific phosphodiesterase activity"/>
    <property type="evidence" value="ECO:0007669"/>
    <property type="project" value="InterPro"/>
</dbReference>
<name>A0A3P7PIZ9_9FIRM</name>
<dbReference type="AlphaFoldDB" id="A0A3P7PIZ9"/>
<dbReference type="PROSITE" id="PS50883">
    <property type="entry name" value="EAL"/>
    <property type="match status" value="1"/>
</dbReference>
<evidence type="ECO:0000313" key="10">
    <source>
        <dbReference type="EMBL" id="VDN48918.1"/>
    </source>
</evidence>
<reference evidence="10 11" key="1">
    <citation type="submission" date="2018-09" db="EMBL/GenBank/DDBJ databases">
        <authorList>
            <person name="Postec A."/>
        </authorList>
    </citation>
    <scope>NUCLEOTIDE SEQUENCE [LARGE SCALE GENOMIC DNA]</scope>
    <source>
        <strain evidence="10">70B-A</strain>
    </source>
</reference>
<dbReference type="Gene3D" id="3.30.70.270">
    <property type="match status" value="1"/>
</dbReference>
<sequence>MFEKFNKSLRVRITFLSFVSIIVIQLIFIFGTYTIYGRYVIKNSLDTLSITTNETAIFLERIIASYMKPLNNISNIPHLNTMDWEEQQVLIDTNYNGFYDEIAMVDIDGQAKYYDGTVLDLSDRKYIKKALMGQSAISEMLISRKTGESVIVAAVPIFDLHDETVGAILGRIEMVSLFEDIKTTGYMQSPQRFIVSSGGSVIYSEVGDHWFKDNNFEDELRDFVHIESQNDNGVKIKKYEGENYYVLYSQIGDYQWGLYNVISEYSILKPVRNLLYLSLICSLIFSLFIMLFTYMVIRKASKPIHELDQLMLRGSEGDFSVRAKFNRQDEIGRLGNSFNVLMDRIKSLTYFDVETSLPNAIVFEEDYHVLISTEKSKDKLGLVMIEVDELINTRNKRFDIHATIVENVVKRLKRFVPANSVLYKYTDNAFAILIPDTTNMITQVFEDKISGFLNDFEEKKSIDNHFIVNIGYSFIRDNPSYIDLINAAIAATKYAKKDHHSSIKRFTEAMLDELNYDAEMKLSIANALTEKQFYLLYQPIVALGSQKVVKTEALIRWSHPDKGQIMPDEFIPIAETTALIIDIDYFVIEEACQLLKSRQLANLRLFPISINITAKTLEQVDFVSKLESILRKYQVNPSHIEIEITERVVMSNFNMNIETLLNLRKIGIKISLDDFGIGYSSLSYLSKIPLDYVKIDKSFIEAITDNKMAEQVIKSMIQMCDNMSLSVVAEGIETTKEAMFLLENMCLYGQGYLFSKPLSIEDLKFEYDVL</sequence>
<evidence type="ECO:0000259" key="8">
    <source>
        <dbReference type="PROSITE" id="PS50885"/>
    </source>
</evidence>
<evidence type="ECO:0000256" key="3">
    <source>
        <dbReference type="ARBA" id="ARBA00022692"/>
    </source>
</evidence>
<dbReference type="GO" id="GO:0005886">
    <property type="term" value="C:plasma membrane"/>
    <property type="evidence" value="ECO:0007669"/>
    <property type="project" value="UniProtKB-SubCell"/>
</dbReference>
<dbReference type="SMART" id="SM00267">
    <property type="entry name" value="GGDEF"/>
    <property type="match status" value="1"/>
</dbReference>
<dbReference type="Pfam" id="PF00563">
    <property type="entry name" value="EAL"/>
    <property type="match status" value="1"/>
</dbReference>
<dbReference type="SUPFAM" id="SSF141868">
    <property type="entry name" value="EAL domain-like"/>
    <property type="match status" value="1"/>
</dbReference>
<evidence type="ECO:0000256" key="2">
    <source>
        <dbReference type="ARBA" id="ARBA00022475"/>
    </source>
</evidence>
<evidence type="ECO:0000256" key="5">
    <source>
        <dbReference type="ARBA" id="ARBA00023136"/>
    </source>
</evidence>
<dbReference type="InterPro" id="IPR001633">
    <property type="entry name" value="EAL_dom"/>
</dbReference>
<dbReference type="InterPro" id="IPR043128">
    <property type="entry name" value="Rev_trsase/Diguanyl_cyclase"/>
</dbReference>
<dbReference type="InterPro" id="IPR033479">
    <property type="entry name" value="dCache_1"/>
</dbReference>
<protein>
    <submittedName>
        <fullName evidence="10">Uncharacterized protein</fullName>
    </submittedName>
</protein>
<feature type="domain" description="GGDEF" evidence="9">
    <location>
        <begin position="378"/>
        <end position="508"/>
    </location>
</feature>
<feature type="domain" description="EAL" evidence="7">
    <location>
        <begin position="517"/>
        <end position="770"/>
    </location>
</feature>
<accession>A0A3P7PIZ9</accession>
<dbReference type="CDD" id="cd12914">
    <property type="entry name" value="PDC1_DGC_like"/>
    <property type="match status" value="1"/>
</dbReference>
<comment type="subcellular location">
    <subcellularLocation>
        <location evidence="1">Cell membrane</location>
        <topology evidence="1">Multi-pass membrane protein</topology>
    </subcellularLocation>
</comment>
<dbReference type="RefSeq" id="WP_125137982.1">
    <property type="nucleotide sequence ID" value="NZ_LR130778.1"/>
</dbReference>
<keyword evidence="5 6" id="KW-0472">Membrane</keyword>
<dbReference type="SUPFAM" id="SSF158472">
    <property type="entry name" value="HAMP domain-like"/>
    <property type="match status" value="1"/>
</dbReference>
<proteinExistence type="predicted"/>
<dbReference type="Pfam" id="PF00990">
    <property type="entry name" value="GGDEF"/>
    <property type="match status" value="1"/>
</dbReference>
<keyword evidence="4 6" id="KW-1133">Transmembrane helix</keyword>
<dbReference type="PANTHER" id="PTHR33121:SF71">
    <property type="entry name" value="OXYGEN SENSOR PROTEIN DOSP"/>
    <property type="match status" value="1"/>
</dbReference>
<dbReference type="PROSITE" id="PS50887">
    <property type="entry name" value="GGDEF"/>
    <property type="match status" value="1"/>
</dbReference>
<evidence type="ECO:0000256" key="4">
    <source>
        <dbReference type="ARBA" id="ARBA00022989"/>
    </source>
</evidence>
<dbReference type="Gene3D" id="6.10.340.10">
    <property type="match status" value="1"/>
</dbReference>
<dbReference type="SUPFAM" id="SSF55073">
    <property type="entry name" value="Nucleotide cyclase"/>
    <property type="match status" value="1"/>
</dbReference>
<dbReference type="CDD" id="cd06225">
    <property type="entry name" value="HAMP"/>
    <property type="match status" value="1"/>
</dbReference>
<dbReference type="PROSITE" id="PS50885">
    <property type="entry name" value="HAMP"/>
    <property type="match status" value="1"/>
</dbReference>
<dbReference type="GO" id="GO:0007165">
    <property type="term" value="P:signal transduction"/>
    <property type="evidence" value="ECO:0007669"/>
    <property type="project" value="InterPro"/>
</dbReference>
<gene>
    <name evidence="10" type="ORF">PATL70BA_3006</name>
</gene>
<dbReference type="Gene3D" id="3.20.20.450">
    <property type="entry name" value="EAL domain"/>
    <property type="match status" value="1"/>
</dbReference>
<dbReference type="EMBL" id="LR130778">
    <property type="protein sequence ID" value="VDN48918.1"/>
    <property type="molecule type" value="Genomic_DNA"/>
</dbReference>
<keyword evidence="2" id="KW-1003">Cell membrane</keyword>
<keyword evidence="3 6" id="KW-0812">Transmembrane</keyword>
<evidence type="ECO:0000313" key="11">
    <source>
        <dbReference type="Proteomes" id="UP000279029"/>
    </source>
</evidence>
<dbReference type="Pfam" id="PF02743">
    <property type="entry name" value="dCache_1"/>
    <property type="match status" value="1"/>
</dbReference>
<evidence type="ECO:0000259" key="9">
    <source>
        <dbReference type="PROSITE" id="PS50887"/>
    </source>
</evidence>
<dbReference type="OrthoDB" id="9762141at2"/>
<evidence type="ECO:0000256" key="6">
    <source>
        <dbReference type="SAM" id="Phobius"/>
    </source>
</evidence>
<feature type="transmembrane region" description="Helical" evidence="6">
    <location>
        <begin position="12"/>
        <end position="36"/>
    </location>
</feature>
<organism evidence="10 11">
    <name type="scientific">Petrocella atlantisensis</name>
    <dbReference type="NCBI Taxonomy" id="2173034"/>
    <lineage>
        <taxon>Bacteria</taxon>
        <taxon>Bacillati</taxon>
        <taxon>Bacillota</taxon>
        <taxon>Clostridia</taxon>
        <taxon>Lachnospirales</taxon>
        <taxon>Vallitaleaceae</taxon>
        <taxon>Petrocella</taxon>
    </lineage>
</organism>
<dbReference type="InterPro" id="IPR050706">
    <property type="entry name" value="Cyclic-di-GMP_PDE-like"/>
</dbReference>